<evidence type="ECO:0008006" key="3">
    <source>
        <dbReference type="Google" id="ProtNLM"/>
    </source>
</evidence>
<proteinExistence type="predicted"/>
<dbReference type="RefSeq" id="WP_016308415.1">
    <property type="nucleotide sequence ID" value="NZ_KE159646.1"/>
</dbReference>
<sequence>MTPEEINAARDHLKEVRTIIAPHLENAVSMFTVLKPESNKQSFTLKCIDVKRGDDTAEFDRHLFNNALDEYLKEDVIHADIREALEDKNKIAVASVEFFASTQKEGDVSKVSELCDKARELSNDDKQCESFTLTDIDRVLGIIFRYAVGQDTIYAYQKIPRMWVAKKTGMLIPNAKGFRLYTKESLRFGAHFDFLICADRLFARTIATLEQQFGFTEVFRNHATVVRNGLSSLICDEKDFLQDQIDAGRMSVVRKLVKVQSSPVLEMERAILRKRLSEIPAYQNAFTFDEDDKIVVKFKKDIAPLLKMLNDEIVHSQLTDVVYESPNKTLLQ</sequence>
<evidence type="ECO:0000313" key="1">
    <source>
        <dbReference type="EMBL" id="EOS52883.1"/>
    </source>
</evidence>
<evidence type="ECO:0000313" key="2">
    <source>
        <dbReference type="Proteomes" id="UP000014204"/>
    </source>
</evidence>
<dbReference type="Pfam" id="PF16162">
    <property type="entry name" value="KwaB"/>
    <property type="match status" value="1"/>
</dbReference>
<keyword evidence="2" id="KW-1185">Reference proteome</keyword>
<dbReference type="InterPro" id="IPR032359">
    <property type="entry name" value="KwaB-like"/>
</dbReference>
<protein>
    <recommendedName>
        <fullName evidence="3">DUF4868 domain-containing protein</fullName>
    </recommendedName>
</protein>
<dbReference type="Proteomes" id="UP000014204">
    <property type="component" value="Unassembled WGS sequence"/>
</dbReference>
<dbReference type="eggNOG" id="ENOG50331ZF">
    <property type="taxonomic scope" value="Bacteria"/>
</dbReference>
<accession>R9L2Z0</accession>
<name>R9L2Z0_9ACTN</name>
<dbReference type="AlphaFoldDB" id="R9L2Z0"/>
<dbReference type="EMBL" id="ASSY01000002">
    <property type="protein sequence ID" value="EOS52883.1"/>
    <property type="molecule type" value="Genomic_DNA"/>
</dbReference>
<comment type="caution">
    <text evidence="1">The sequence shown here is derived from an EMBL/GenBank/DDBJ whole genome shotgun (WGS) entry which is preliminary data.</text>
</comment>
<dbReference type="OrthoDB" id="9967665at2"/>
<dbReference type="GeneID" id="82189824"/>
<gene>
    <name evidence="1" type="ORF">C811_00166</name>
</gene>
<organism evidence="1 2">
    <name type="scientific">Adlercreutzia caecimuris B7</name>
    <dbReference type="NCBI Taxonomy" id="1235794"/>
    <lineage>
        <taxon>Bacteria</taxon>
        <taxon>Bacillati</taxon>
        <taxon>Actinomycetota</taxon>
        <taxon>Coriobacteriia</taxon>
        <taxon>Eggerthellales</taxon>
        <taxon>Eggerthellaceae</taxon>
        <taxon>Adlercreutzia</taxon>
    </lineage>
</organism>
<dbReference type="HOGENOM" id="CLU_836109_0_0_11"/>
<reference evidence="1 2" key="1">
    <citation type="submission" date="2013-04" db="EMBL/GenBank/DDBJ databases">
        <title>The Genome Sequence of Enterorhabdus caecimuris B7.</title>
        <authorList>
            <consortium name="The Broad Institute Genomics Platform"/>
            <consortium name="The Broad Institute Genome Sequencing Center for Infectious Disease"/>
            <person name="Earl A."/>
            <person name="Xavier R."/>
            <person name="Elson C."/>
            <person name="Duck W."/>
            <person name="Walker B."/>
            <person name="Young S."/>
            <person name="Zeng Q."/>
            <person name="Gargeya S."/>
            <person name="Fitzgerald M."/>
            <person name="Haas B."/>
            <person name="Abouelleil A."/>
            <person name="Allen A.W."/>
            <person name="Alvarado L."/>
            <person name="Arachchi H.M."/>
            <person name="Berlin A.M."/>
            <person name="Chapman S.B."/>
            <person name="Gainer-Dewar J."/>
            <person name="Goldberg J."/>
            <person name="Griggs A."/>
            <person name="Gujja S."/>
            <person name="Hansen M."/>
            <person name="Howarth C."/>
            <person name="Imamovic A."/>
            <person name="Ireland A."/>
            <person name="Larimer J."/>
            <person name="McCowan C."/>
            <person name="Murphy C."/>
            <person name="Pearson M."/>
            <person name="Poon T.W."/>
            <person name="Priest M."/>
            <person name="Roberts A."/>
            <person name="Saif S."/>
            <person name="Shea T."/>
            <person name="Sisk P."/>
            <person name="Sykes S."/>
            <person name="Wortman J."/>
            <person name="Nusbaum C."/>
            <person name="Birren B."/>
        </authorList>
    </citation>
    <scope>NUCLEOTIDE SEQUENCE [LARGE SCALE GENOMIC DNA]</scope>
    <source>
        <strain evidence="1 2">B7</strain>
    </source>
</reference>